<evidence type="ECO:0000313" key="2">
    <source>
        <dbReference type="Proteomes" id="UP000184231"/>
    </source>
</evidence>
<proteinExistence type="predicted"/>
<name>A0A1M6G7L4_9FLAO</name>
<dbReference type="EMBL" id="FQYX01000010">
    <property type="protein sequence ID" value="SHJ05787.1"/>
    <property type="molecule type" value="Genomic_DNA"/>
</dbReference>
<dbReference type="STRING" id="558155.SAMN04487911_11056"/>
<reference evidence="1 2" key="1">
    <citation type="submission" date="2016-11" db="EMBL/GenBank/DDBJ databases">
        <authorList>
            <person name="Jaros S."/>
            <person name="Januszkiewicz K."/>
            <person name="Wedrychowicz H."/>
        </authorList>
    </citation>
    <scope>NUCLEOTIDE SEQUENCE [LARGE SCALE GENOMIC DNA]</scope>
    <source>
        <strain evidence="1 2">CGMCC 1.8863</strain>
    </source>
</reference>
<evidence type="ECO:0000313" key="1">
    <source>
        <dbReference type="EMBL" id="SHJ05787.1"/>
    </source>
</evidence>
<accession>A0A1M6G7L4</accession>
<sequence>MAFNDLLNLKSMMYNNHSTNLLKMSLKTDNNYFKYFIFHPLFL</sequence>
<organism evidence="1 2">
    <name type="scientific">Arenibacter nanhaiticus</name>
    <dbReference type="NCBI Taxonomy" id="558155"/>
    <lineage>
        <taxon>Bacteria</taxon>
        <taxon>Pseudomonadati</taxon>
        <taxon>Bacteroidota</taxon>
        <taxon>Flavobacteriia</taxon>
        <taxon>Flavobacteriales</taxon>
        <taxon>Flavobacteriaceae</taxon>
        <taxon>Arenibacter</taxon>
    </lineage>
</organism>
<keyword evidence="2" id="KW-1185">Reference proteome</keyword>
<dbReference type="Proteomes" id="UP000184231">
    <property type="component" value="Unassembled WGS sequence"/>
</dbReference>
<gene>
    <name evidence="1" type="ORF">SAMN04487911_11056</name>
</gene>
<dbReference type="AlphaFoldDB" id="A0A1M6G7L4"/>
<protein>
    <submittedName>
        <fullName evidence="1">Uncharacterized protein</fullName>
    </submittedName>
</protein>